<name>A0A067PI17_9AGAM</name>
<evidence type="ECO:0000313" key="1">
    <source>
        <dbReference type="EMBL" id="KDQ50126.1"/>
    </source>
</evidence>
<dbReference type="Proteomes" id="UP000027265">
    <property type="component" value="Unassembled WGS sequence"/>
</dbReference>
<proteinExistence type="predicted"/>
<protein>
    <submittedName>
        <fullName evidence="1">Uncharacterized protein</fullName>
    </submittedName>
</protein>
<dbReference type="HOGENOM" id="CLU_2942078_0_0_1"/>
<sequence length="60" mass="6567">MDAMLLRALSKLPKLVELLHLAVFGADIVPPLTKSRYPPLTDLVIDDGDLYGVGTLFKNT</sequence>
<organism evidence="1 2">
    <name type="scientific">Jaapia argillacea MUCL 33604</name>
    <dbReference type="NCBI Taxonomy" id="933084"/>
    <lineage>
        <taxon>Eukaryota</taxon>
        <taxon>Fungi</taxon>
        <taxon>Dikarya</taxon>
        <taxon>Basidiomycota</taxon>
        <taxon>Agaricomycotina</taxon>
        <taxon>Agaricomycetes</taxon>
        <taxon>Agaricomycetidae</taxon>
        <taxon>Jaapiales</taxon>
        <taxon>Jaapiaceae</taxon>
        <taxon>Jaapia</taxon>
    </lineage>
</organism>
<keyword evidence="2" id="KW-1185">Reference proteome</keyword>
<accession>A0A067PI17</accession>
<gene>
    <name evidence="1" type="ORF">JAAARDRAFT_200218</name>
</gene>
<dbReference type="AlphaFoldDB" id="A0A067PI17"/>
<dbReference type="InParanoid" id="A0A067PI17"/>
<evidence type="ECO:0000313" key="2">
    <source>
        <dbReference type="Proteomes" id="UP000027265"/>
    </source>
</evidence>
<reference evidence="2" key="1">
    <citation type="journal article" date="2014" name="Proc. Natl. Acad. Sci. U.S.A.">
        <title>Extensive sampling of basidiomycete genomes demonstrates inadequacy of the white-rot/brown-rot paradigm for wood decay fungi.</title>
        <authorList>
            <person name="Riley R."/>
            <person name="Salamov A.A."/>
            <person name="Brown D.W."/>
            <person name="Nagy L.G."/>
            <person name="Floudas D."/>
            <person name="Held B.W."/>
            <person name="Levasseur A."/>
            <person name="Lombard V."/>
            <person name="Morin E."/>
            <person name="Otillar R."/>
            <person name="Lindquist E.A."/>
            <person name="Sun H."/>
            <person name="LaButti K.M."/>
            <person name="Schmutz J."/>
            <person name="Jabbour D."/>
            <person name="Luo H."/>
            <person name="Baker S.E."/>
            <person name="Pisabarro A.G."/>
            <person name="Walton J.D."/>
            <person name="Blanchette R.A."/>
            <person name="Henrissat B."/>
            <person name="Martin F."/>
            <person name="Cullen D."/>
            <person name="Hibbett D.S."/>
            <person name="Grigoriev I.V."/>
        </authorList>
    </citation>
    <scope>NUCLEOTIDE SEQUENCE [LARGE SCALE GENOMIC DNA]</scope>
    <source>
        <strain evidence="2">MUCL 33604</strain>
    </source>
</reference>
<dbReference type="EMBL" id="KL197765">
    <property type="protein sequence ID" value="KDQ50126.1"/>
    <property type="molecule type" value="Genomic_DNA"/>
</dbReference>